<comment type="caution">
    <text evidence="2">The sequence shown here is derived from an EMBL/GenBank/DDBJ whole genome shotgun (WGS) entry which is preliminary data.</text>
</comment>
<evidence type="ECO:0000313" key="2">
    <source>
        <dbReference type="EMBL" id="MDQ0648393.1"/>
    </source>
</evidence>
<feature type="transmembrane region" description="Helical" evidence="1">
    <location>
        <begin position="180"/>
        <end position="201"/>
    </location>
</feature>
<sequence>MKPVTHRPTTSRSIAIARVALGTAVIGILFYTYVIGIPAQGASPLDYFGYFTNLTSLLTGVLLITTGAQALGNRETPTAMHAARGIAVACMIIVAAIYNLVVPGTGSAPVWVSATLHLVLPVLLVLDWALIADRPPLPWRWIWLVLPYPLLWLTVTLLRGATDGWVPYGFLLPDRGPAQLSMTVLALLVALLLAAVLTWTLSRLPARR</sequence>
<dbReference type="NCBIfam" id="NF038065">
    <property type="entry name" value="Pr6Pr"/>
    <property type="match status" value="1"/>
</dbReference>
<reference evidence="2 3" key="1">
    <citation type="submission" date="2023-07" db="EMBL/GenBank/DDBJ databases">
        <title>Comparative genomics of wheat-associated soil bacteria to identify genetic determinants of phenazine resistance.</title>
        <authorList>
            <person name="Mouncey N."/>
        </authorList>
    </citation>
    <scope>NUCLEOTIDE SEQUENCE [LARGE SCALE GENOMIC DNA]</scope>
    <source>
        <strain evidence="2 3">W4I9-1</strain>
    </source>
</reference>
<dbReference type="InterPro" id="IPR049713">
    <property type="entry name" value="Pr6Pr-like"/>
</dbReference>
<feature type="transmembrane region" description="Helical" evidence="1">
    <location>
        <begin position="108"/>
        <end position="129"/>
    </location>
</feature>
<organism evidence="2 3">
    <name type="scientific">Microbacterium natoriense</name>
    <dbReference type="NCBI Taxonomy" id="284570"/>
    <lineage>
        <taxon>Bacteria</taxon>
        <taxon>Bacillati</taxon>
        <taxon>Actinomycetota</taxon>
        <taxon>Actinomycetes</taxon>
        <taxon>Micrococcales</taxon>
        <taxon>Microbacteriaceae</taxon>
        <taxon>Microbacterium</taxon>
    </lineage>
</organism>
<dbReference type="AlphaFoldDB" id="A0AAW8EYJ0"/>
<dbReference type="Proteomes" id="UP001244427">
    <property type="component" value="Unassembled WGS sequence"/>
</dbReference>
<feature type="transmembrane region" description="Helical" evidence="1">
    <location>
        <begin position="47"/>
        <end position="71"/>
    </location>
</feature>
<evidence type="ECO:0000256" key="1">
    <source>
        <dbReference type="SAM" id="Phobius"/>
    </source>
</evidence>
<keyword evidence="1" id="KW-0472">Membrane</keyword>
<gene>
    <name evidence="2" type="ORF">QFZ53_002589</name>
</gene>
<feature type="transmembrane region" description="Helical" evidence="1">
    <location>
        <begin position="141"/>
        <end position="160"/>
    </location>
</feature>
<evidence type="ECO:0000313" key="3">
    <source>
        <dbReference type="Proteomes" id="UP001244427"/>
    </source>
</evidence>
<protein>
    <submittedName>
        <fullName evidence="2">Polyferredoxin</fullName>
    </submittedName>
</protein>
<keyword evidence="3" id="KW-1185">Reference proteome</keyword>
<proteinExistence type="predicted"/>
<dbReference type="EMBL" id="JAUSXV010000001">
    <property type="protein sequence ID" value="MDQ0648393.1"/>
    <property type="molecule type" value="Genomic_DNA"/>
</dbReference>
<accession>A0AAW8EYJ0</accession>
<keyword evidence="1" id="KW-1133">Transmembrane helix</keyword>
<keyword evidence="1" id="KW-0812">Transmembrane</keyword>
<name>A0AAW8EYJ0_9MICO</name>
<feature type="transmembrane region" description="Helical" evidence="1">
    <location>
        <begin position="83"/>
        <end position="102"/>
    </location>
</feature>
<feature type="transmembrane region" description="Helical" evidence="1">
    <location>
        <begin position="15"/>
        <end position="35"/>
    </location>
</feature>